<feature type="domain" description="Rieske" evidence="5">
    <location>
        <begin position="2"/>
        <end position="107"/>
    </location>
</feature>
<dbReference type="RefSeq" id="WP_215380813.1">
    <property type="nucleotide sequence ID" value="NZ_JAGTIS010000022.1"/>
</dbReference>
<keyword evidence="4" id="KW-0411">Iron-sulfur</keyword>
<dbReference type="Proteomes" id="UP001519667">
    <property type="component" value="Unassembled WGS sequence"/>
</dbReference>
<dbReference type="Pfam" id="PF00355">
    <property type="entry name" value="Rieske"/>
    <property type="match status" value="1"/>
</dbReference>
<dbReference type="Gene3D" id="2.102.10.10">
    <property type="entry name" value="Rieske [2Fe-2S] iron-sulphur domain"/>
    <property type="match status" value="1"/>
</dbReference>
<dbReference type="EMBL" id="JAGTIS010000022">
    <property type="protein sequence ID" value="MBT8769228.1"/>
    <property type="molecule type" value="Genomic_DNA"/>
</dbReference>
<organism evidence="6 7">
    <name type="scientific">Metapseudomonas boanensis</name>
    <dbReference type="NCBI Taxonomy" id="2822138"/>
    <lineage>
        <taxon>Bacteria</taxon>
        <taxon>Pseudomonadati</taxon>
        <taxon>Pseudomonadota</taxon>
        <taxon>Gammaproteobacteria</taxon>
        <taxon>Pseudomonadales</taxon>
        <taxon>Pseudomonadaceae</taxon>
        <taxon>Metapseudomonas</taxon>
    </lineage>
</organism>
<evidence type="ECO:0000313" key="7">
    <source>
        <dbReference type="Proteomes" id="UP001519667"/>
    </source>
</evidence>
<proteinExistence type="predicted"/>
<evidence type="ECO:0000256" key="4">
    <source>
        <dbReference type="ARBA" id="ARBA00023014"/>
    </source>
</evidence>
<protein>
    <submittedName>
        <fullName evidence="6">Rieske 2Fe-2S domain-containing protein</fullName>
    </submittedName>
</protein>
<comment type="caution">
    <text evidence="6">The sequence shown here is derived from an EMBL/GenBank/DDBJ whole genome shotgun (WGS) entry which is preliminary data.</text>
</comment>
<evidence type="ECO:0000256" key="2">
    <source>
        <dbReference type="ARBA" id="ARBA00022723"/>
    </source>
</evidence>
<name>A0ABS5XNI0_9GAMM</name>
<reference evidence="6 7" key="1">
    <citation type="submission" date="2021-04" db="EMBL/GenBank/DDBJ databases">
        <title>Pseudomonas boanensis sp. nov., a bacterium isolated from river water used for household purposes in Boane District, Mozambique.</title>
        <authorList>
            <person name="Nicklasson M."/>
            <person name="Martin-Rodriguez A.J."/>
            <person name="Thorell K."/>
            <person name="Neves L."/>
            <person name="Mussagy A."/>
            <person name="Rydberg H.A."/>
            <person name="Hernroth B."/>
            <person name="Svensson-Stadler L."/>
            <person name="Sjoling A."/>
        </authorList>
    </citation>
    <scope>NUCLEOTIDE SEQUENCE [LARGE SCALE GENOMIC DNA]</scope>
    <source>
        <strain evidence="6 7">DB1</strain>
    </source>
</reference>
<keyword evidence="1" id="KW-0001">2Fe-2S</keyword>
<evidence type="ECO:0000313" key="6">
    <source>
        <dbReference type="EMBL" id="MBT8769228.1"/>
    </source>
</evidence>
<dbReference type="PANTHER" id="PTHR40261:SF1">
    <property type="entry name" value="RIESKE DOMAIN-CONTAINING PROTEIN"/>
    <property type="match status" value="1"/>
</dbReference>
<keyword evidence="7" id="KW-1185">Reference proteome</keyword>
<evidence type="ECO:0000256" key="3">
    <source>
        <dbReference type="ARBA" id="ARBA00023004"/>
    </source>
</evidence>
<gene>
    <name evidence="6" type="ORF">J7302_24275</name>
</gene>
<dbReference type="InterPro" id="IPR036922">
    <property type="entry name" value="Rieske_2Fe-2S_sf"/>
</dbReference>
<accession>A0ABS5XNI0</accession>
<dbReference type="PANTHER" id="PTHR40261">
    <property type="match status" value="1"/>
</dbReference>
<keyword evidence="2" id="KW-0479">Metal-binding</keyword>
<dbReference type="SUPFAM" id="SSF50022">
    <property type="entry name" value="ISP domain"/>
    <property type="match status" value="1"/>
</dbReference>
<dbReference type="PROSITE" id="PS51296">
    <property type="entry name" value="RIESKE"/>
    <property type="match status" value="1"/>
</dbReference>
<evidence type="ECO:0000256" key="1">
    <source>
        <dbReference type="ARBA" id="ARBA00022714"/>
    </source>
</evidence>
<keyword evidence="3" id="KW-0408">Iron</keyword>
<dbReference type="InterPro" id="IPR017941">
    <property type="entry name" value="Rieske_2Fe-2S"/>
</dbReference>
<sequence length="122" mass="13145">MTDLCAIEDIAEGGALALDARLGGQSVRLVLVRRGQAVWGYRNRCPHFSVGLDYRPGEFCTYRGQVLMCAHHSAMFRFEDGHCIEGPCEGSRLDAVAVKVVEGRVVLGADAGQASCGGDFNR</sequence>
<evidence type="ECO:0000259" key="5">
    <source>
        <dbReference type="PROSITE" id="PS51296"/>
    </source>
</evidence>